<evidence type="ECO:0000256" key="10">
    <source>
        <dbReference type="PROSITE-ProRule" id="PRU01193"/>
    </source>
</evidence>
<comment type="subcellular location">
    <subcellularLocation>
        <location evidence="1">Cell membrane</location>
        <topology evidence="1">Multi-pass membrane protein</topology>
    </subcellularLocation>
</comment>
<dbReference type="GO" id="GO:0050660">
    <property type="term" value="F:flavin adenine dinucleotide binding"/>
    <property type="evidence" value="ECO:0007669"/>
    <property type="project" value="InterPro"/>
</dbReference>
<dbReference type="SMART" id="SM00116">
    <property type="entry name" value="CBS"/>
    <property type="match status" value="2"/>
</dbReference>
<keyword evidence="6 10" id="KW-1133">Transmembrane helix</keyword>
<evidence type="ECO:0000313" key="14">
    <source>
        <dbReference type="EMBL" id="SFT71455.1"/>
    </source>
</evidence>
<evidence type="ECO:0000313" key="15">
    <source>
        <dbReference type="Proteomes" id="UP000199165"/>
    </source>
</evidence>
<keyword evidence="15" id="KW-1185">Reference proteome</keyword>
<name>A0A1I7A922_9ACTN</name>
<feature type="transmembrane region" description="Helical" evidence="11">
    <location>
        <begin position="49"/>
        <end position="74"/>
    </location>
</feature>
<comment type="similarity">
    <text evidence="2">Belongs to the UPF0053 family.</text>
</comment>
<dbReference type="InterPro" id="IPR046342">
    <property type="entry name" value="CBS_dom_sf"/>
</dbReference>
<evidence type="ECO:0000256" key="3">
    <source>
        <dbReference type="ARBA" id="ARBA00022475"/>
    </source>
</evidence>
<dbReference type="Pfam" id="PF03471">
    <property type="entry name" value="CorC_HlyC"/>
    <property type="match status" value="1"/>
</dbReference>
<evidence type="ECO:0000256" key="1">
    <source>
        <dbReference type="ARBA" id="ARBA00004651"/>
    </source>
</evidence>
<evidence type="ECO:0000256" key="9">
    <source>
        <dbReference type="PROSITE-ProRule" id="PRU00703"/>
    </source>
</evidence>
<dbReference type="Pfam" id="PF01595">
    <property type="entry name" value="CNNM"/>
    <property type="match status" value="1"/>
</dbReference>
<sequence>MVVSWTPNGTMTPPPPRVRCVPTGEAASSPDRTHRFTTAESDIRHNGRVLIVLSLLGGLLLIAVIIAANGYFVAQEFAFMTVDRARLQDRAERGDRVAARMLRVTRRTSFMLSGAQLGITVTGLLVGYVAEPLVGRAVGELLGGVGVSPAVGIAIGTTGVLVISTFVQMLFGELFPKNLAIARPYPLARWLSASTVVYMRLAGWLIRFFDRASAGLLRLLRIEPVHDVEHAANPSDLQRIVTASRQAGELPTELSLLLDRVLDFPERDVEHALVPHSRVDVLTDTATLAEVRETMSSGHSRYPVLNEEGGIAGIVHLVDVLESIETDTSGGERPVTEFTRPATILPTLMSLPDAVAAMADSHGRMACVVDEYGGFAGIVTLEDLAEELVGELTDEHDTDEPPHLVTTLDNGTRWRVRGDAPLDEVERELAHTLPRGDYETVSGLVIAHHGALPEENTVVDITLPDDPAELAHTQHPPVRTLRATIIEIDQHVPAQLVLELSEDVAEDHLNESDQ</sequence>
<dbReference type="InterPro" id="IPR036318">
    <property type="entry name" value="FAD-bd_PCMH-like_sf"/>
</dbReference>
<dbReference type="InterPro" id="IPR000644">
    <property type="entry name" value="CBS_dom"/>
</dbReference>
<dbReference type="InterPro" id="IPR002550">
    <property type="entry name" value="CNNM"/>
</dbReference>
<dbReference type="CDD" id="cd04590">
    <property type="entry name" value="CBS_pair_CorC_HlyC_assoc"/>
    <property type="match status" value="1"/>
</dbReference>
<gene>
    <name evidence="14" type="ORF">SAMN04487904_106151</name>
</gene>
<dbReference type="PROSITE" id="PS51371">
    <property type="entry name" value="CBS"/>
    <property type="match status" value="2"/>
</dbReference>
<accession>A0A1I7A922</accession>
<feature type="domain" description="CNNM transmembrane" evidence="13">
    <location>
        <begin position="51"/>
        <end position="254"/>
    </location>
</feature>
<evidence type="ECO:0000256" key="5">
    <source>
        <dbReference type="ARBA" id="ARBA00022737"/>
    </source>
</evidence>
<organism evidence="14 15">
    <name type="scientific">Actinopolyspora righensis</name>
    <dbReference type="NCBI Taxonomy" id="995060"/>
    <lineage>
        <taxon>Bacteria</taxon>
        <taxon>Bacillati</taxon>
        <taxon>Actinomycetota</taxon>
        <taxon>Actinomycetes</taxon>
        <taxon>Actinopolysporales</taxon>
        <taxon>Actinopolysporaceae</taxon>
        <taxon>Actinopolyspora</taxon>
        <taxon>Actinopolyspora alba group</taxon>
    </lineage>
</organism>
<dbReference type="InterPro" id="IPR016169">
    <property type="entry name" value="FAD-bd_PCMH_sub2"/>
</dbReference>
<dbReference type="Proteomes" id="UP000199165">
    <property type="component" value="Unassembled WGS sequence"/>
</dbReference>
<feature type="transmembrane region" description="Helical" evidence="11">
    <location>
        <begin position="150"/>
        <end position="175"/>
    </location>
</feature>
<evidence type="ECO:0000256" key="7">
    <source>
        <dbReference type="ARBA" id="ARBA00023122"/>
    </source>
</evidence>
<protein>
    <submittedName>
        <fullName evidence="14">Hemolysin, contains CBS domains</fullName>
    </submittedName>
</protein>
<dbReference type="STRING" id="995060.SAMN04487904_106151"/>
<dbReference type="SUPFAM" id="SSF54631">
    <property type="entry name" value="CBS-domain pair"/>
    <property type="match status" value="1"/>
</dbReference>
<evidence type="ECO:0000259" key="13">
    <source>
        <dbReference type="PROSITE" id="PS51846"/>
    </source>
</evidence>
<dbReference type="PANTHER" id="PTHR43099:SF6">
    <property type="entry name" value="UPF0053 PROTEIN RV1842C"/>
    <property type="match status" value="1"/>
</dbReference>
<evidence type="ECO:0000256" key="8">
    <source>
        <dbReference type="ARBA" id="ARBA00023136"/>
    </source>
</evidence>
<dbReference type="PROSITE" id="PS51846">
    <property type="entry name" value="CNNM"/>
    <property type="match status" value="1"/>
</dbReference>
<feature type="domain" description="CBS" evidence="12">
    <location>
        <begin position="273"/>
        <end position="333"/>
    </location>
</feature>
<feature type="domain" description="CBS" evidence="12">
    <location>
        <begin position="335"/>
        <end position="395"/>
    </location>
</feature>
<evidence type="ECO:0000259" key="12">
    <source>
        <dbReference type="PROSITE" id="PS51371"/>
    </source>
</evidence>
<dbReference type="InterPro" id="IPR051676">
    <property type="entry name" value="UPF0053_domain"/>
</dbReference>
<dbReference type="Gene3D" id="3.10.580.10">
    <property type="entry name" value="CBS-domain"/>
    <property type="match status" value="1"/>
</dbReference>
<evidence type="ECO:0000256" key="6">
    <source>
        <dbReference type="ARBA" id="ARBA00022989"/>
    </source>
</evidence>
<evidence type="ECO:0000256" key="11">
    <source>
        <dbReference type="SAM" id="Phobius"/>
    </source>
</evidence>
<dbReference type="GO" id="GO:0005886">
    <property type="term" value="C:plasma membrane"/>
    <property type="evidence" value="ECO:0007669"/>
    <property type="project" value="UniProtKB-SubCell"/>
</dbReference>
<proteinExistence type="inferred from homology"/>
<feature type="transmembrane region" description="Helical" evidence="11">
    <location>
        <begin position="187"/>
        <end position="206"/>
    </location>
</feature>
<dbReference type="Pfam" id="PF00571">
    <property type="entry name" value="CBS"/>
    <property type="match status" value="2"/>
</dbReference>
<dbReference type="Gene3D" id="3.30.465.10">
    <property type="match status" value="1"/>
</dbReference>
<keyword evidence="5" id="KW-0677">Repeat</keyword>
<keyword evidence="4 10" id="KW-0812">Transmembrane</keyword>
<keyword evidence="7 9" id="KW-0129">CBS domain</keyword>
<dbReference type="SUPFAM" id="SSF56176">
    <property type="entry name" value="FAD-binding/transporter-associated domain-like"/>
    <property type="match status" value="1"/>
</dbReference>
<dbReference type="SMART" id="SM01091">
    <property type="entry name" value="CorC_HlyC"/>
    <property type="match status" value="1"/>
</dbReference>
<evidence type="ECO:0000256" key="2">
    <source>
        <dbReference type="ARBA" id="ARBA00006337"/>
    </source>
</evidence>
<dbReference type="InterPro" id="IPR005170">
    <property type="entry name" value="Transptr-assoc_dom"/>
</dbReference>
<evidence type="ECO:0000256" key="4">
    <source>
        <dbReference type="ARBA" id="ARBA00022692"/>
    </source>
</evidence>
<dbReference type="InterPro" id="IPR044751">
    <property type="entry name" value="Ion_transp-like_CBS"/>
</dbReference>
<dbReference type="PANTHER" id="PTHR43099">
    <property type="entry name" value="UPF0053 PROTEIN YRKA"/>
    <property type="match status" value="1"/>
</dbReference>
<dbReference type="EMBL" id="FPAT01000006">
    <property type="protein sequence ID" value="SFT71455.1"/>
    <property type="molecule type" value="Genomic_DNA"/>
</dbReference>
<dbReference type="AlphaFoldDB" id="A0A1I7A922"/>
<feature type="transmembrane region" description="Helical" evidence="11">
    <location>
        <begin position="110"/>
        <end position="130"/>
    </location>
</feature>
<keyword evidence="8 10" id="KW-0472">Membrane</keyword>
<keyword evidence="3" id="KW-1003">Cell membrane</keyword>
<reference evidence="15" key="1">
    <citation type="submission" date="2016-10" db="EMBL/GenBank/DDBJ databases">
        <authorList>
            <person name="Varghese N."/>
            <person name="Submissions S."/>
        </authorList>
    </citation>
    <scope>NUCLEOTIDE SEQUENCE [LARGE SCALE GENOMIC DNA]</scope>
    <source>
        <strain evidence="15">DSM 45501</strain>
    </source>
</reference>